<dbReference type="EMBL" id="VDGG01000010">
    <property type="protein sequence ID" value="TQR16496.1"/>
    <property type="molecule type" value="Genomic_DNA"/>
</dbReference>
<dbReference type="Gene3D" id="3.40.1190.20">
    <property type="match status" value="1"/>
</dbReference>
<dbReference type="PANTHER" id="PTHR10584">
    <property type="entry name" value="SUGAR KINASE"/>
    <property type="match status" value="1"/>
</dbReference>
<sequence length="320" mass="35367">MKKDYSFFVGDIALDQYYRSPYWPGIREKVLVETLDAYVGGMIANAASVYASYNENIYYLALLNSGSITQILCKDLQDRGIDTRYILRDDTLPDAKNMIILAEGDHTLFIPTMGITHFEITDEIINAMCQAKYVYTCISEIRPLRCGDMSALDIIRKVRASGAKMVYDLDVAHLEAGDERFIEEMDIVFFNTIGFDVYRNGKTSEEAVAQLMEFGTEIVVVTHAEDGCVVYTKDQQISVPGISVEVVDVTGAGDTFCSSFIHALNKSDNLAHVAQFANAAAARAVTVMGPRGGVASNGEILEFMKAQNLLVDNAFDCFLV</sequence>
<keyword evidence="1" id="KW-0808">Transferase</keyword>
<evidence type="ECO:0000313" key="4">
    <source>
        <dbReference type="EMBL" id="TQR16496.1"/>
    </source>
</evidence>
<evidence type="ECO:0000256" key="2">
    <source>
        <dbReference type="ARBA" id="ARBA00022777"/>
    </source>
</evidence>
<dbReference type="Proteomes" id="UP000318937">
    <property type="component" value="Unassembled WGS sequence"/>
</dbReference>
<keyword evidence="2 4" id="KW-0418">Kinase</keyword>
<proteinExistence type="predicted"/>
<dbReference type="GO" id="GO:0016301">
    <property type="term" value="F:kinase activity"/>
    <property type="evidence" value="ECO:0007669"/>
    <property type="project" value="UniProtKB-KW"/>
</dbReference>
<evidence type="ECO:0000256" key="1">
    <source>
        <dbReference type="ARBA" id="ARBA00022679"/>
    </source>
</evidence>
<protein>
    <submittedName>
        <fullName evidence="4">Carbohydrate kinase family protein</fullName>
    </submittedName>
</protein>
<dbReference type="Pfam" id="PF00294">
    <property type="entry name" value="PfkB"/>
    <property type="match status" value="1"/>
</dbReference>
<accession>A0A544TGF2</accession>
<name>A0A544TGF2_9BACI</name>
<keyword evidence="5" id="KW-1185">Reference proteome</keyword>
<organism evidence="4 5">
    <name type="scientific">Psychrobacillus soli</name>
    <dbReference type="NCBI Taxonomy" id="1543965"/>
    <lineage>
        <taxon>Bacteria</taxon>
        <taxon>Bacillati</taxon>
        <taxon>Bacillota</taxon>
        <taxon>Bacilli</taxon>
        <taxon>Bacillales</taxon>
        <taxon>Bacillaceae</taxon>
        <taxon>Psychrobacillus</taxon>
    </lineage>
</organism>
<comment type="caution">
    <text evidence="4">The sequence shown here is derived from an EMBL/GenBank/DDBJ whole genome shotgun (WGS) entry which is preliminary data.</text>
</comment>
<dbReference type="SUPFAM" id="SSF53613">
    <property type="entry name" value="Ribokinase-like"/>
    <property type="match status" value="1"/>
</dbReference>
<feature type="domain" description="Carbohydrate kinase PfkB" evidence="3">
    <location>
        <begin position="26"/>
        <end position="291"/>
    </location>
</feature>
<evidence type="ECO:0000313" key="5">
    <source>
        <dbReference type="Proteomes" id="UP000318937"/>
    </source>
</evidence>
<dbReference type="InterPro" id="IPR011611">
    <property type="entry name" value="PfkB_dom"/>
</dbReference>
<dbReference type="OrthoDB" id="9775849at2"/>
<dbReference type="PANTHER" id="PTHR10584:SF166">
    <property type="entry name" value="RIBOKINASE"/>
    <property type="match status" value="1"/>
</dbReference>
<reference evidence="4 5" key="1">
    <citation type="submission" date="2019-05" db="EMBL/GenBank/DDBJ databases">
        <title>Psychrobacillus vulpis sp. nov., a new species isolated from feces of a red fox that inhabits in The Tablas de Daimiel Natural Park, Albacete, Spain.</title>
        <authorList>
            <person name="Rodriguez M."/>
            <person name="Reina J.C."/>
            <person name="Bejar V."/>
            <person name="Llamas I."/>
        </authorList>
    </citation>
    <scope>NUCLEOTIDE SEQUENCE [LARGE SCALE GENOMIC DNA]</scope>
    <source>
        <strain evidence="4 5">NHI-2</strain>
    </source>
</reference>
<evidence type="ECO:0000259" key="3">
    <source>
        <dbReference type="Pfam" id="PF00294"/>
    </source>
</evidence>
<dbReference type="RefSeq" id="WP_142605988.1">
    <property type="nucleotide sequence ID" value="NZ_VDGG01000010.1"/>
</dbReference>
<dbReference type="AlphaFoldDB" id="A0A544TGF2"/>
<dbReference type="InterPro" id="IPR029056">
    <property type="entry name" value="Ribokinase-like"/>
</dbReference>
<gene>
    <name evidence="4" type="ORF">FG383_06055</name>
</gene>